<accession>A0A2W5F896</accession>
<dbReference type="EMBL" id="QFOI01000044">
    <property type="protein sequence ID" value="PZP51053.1"/>
    <property type="molecule type" value="Genomic_DNA"/>
</dbReference>
<evidence type="ECO:0000256" key="1">
    <source>
        <dbReference type="SAM" id="MobiDB-lite"/>
    </source>
</evidence>
<evidence type="ECO:0000313" key="2">
    <source>
        <dbReference type="EMBL" id="PZP51053.1"/>
    </source>
</evidence>
<protein>
    <submittedName>
        <fullName evidence="2">Uncharacterized protein</fullName>
    </submittedName>
</protein>
<feature type="region of interest" description="Disordered" evidence="1">
    <location>
        <begin position="150"/>
        <end position="190"/>
    </location>
</feature>
<feature type="compositionally biased region" description="Basic and acidic residues" evidence="1">
    <location>
        <begin position="162"/>
        <end position="190"/>
    </location>
</feature>
<feature type="region of interest" description="Disordered" evidence="1">
    <location>
        <begin position="83"/>
        <end position="111"/>
    </location>
</feature>
<comment type="caution">
    <text evidence="2">The sequence shown here is derived from an EMBL/GenBank/DDBJ whole genome shotgun (WGS) entry which is preliminary data.</text>
</comment>
<name>A0A2W5F896_9SPHI</name>
<dbReference type="AlphaFoldDB" id="A0A2W5F896"/>
<proteinExistence type="predicted"/>
<organism evidence="2 3">
    <name type="scientific">Pseudopedobacter saltans</name>
    <dbReference type="NCBI Taxonomy" id="151895"/>
    <lineage>
        <taxon>Bacteria</taxon>
        <taxon>Pseudomonadati</taxon>
        <taxon>Bacteroidota</taxon>
        <taxon>Sphingobacteriia</taxon>
        <taxon>Sphingobacteriales</taxon>
        <taxon>Sphingobacteriaceae</taxon>
        <taxon>Pseudopedobacter</taxon>
    </lineage>
</organism>
<evidence type="ECO:0000313" key="3">
    <source>
        <dbReference type="Proteomes" id="UP000249645"/>
    </source>
</evidence>
<gene>
    <name evidence="2" type="ORF">DI598_04170</name>
</gene>
<sequence length="190" mass="20479">MSLLATACKSNDSATENKIDFTQSYENAALALTSAQNNFATALESHDTTKIKMARMELQTATTNYVNSKNSLIQHGGAVKQEYESSLTKSEETLSKTSNTPTASSDSVIGGKVGQTISSTAEKIENIKNTGQAATTSTLDKADKAIQNISAKKAKAQQDIQNAKDHAQKNAQETNEKTKKLKDDINNLFK</sequence>
<dbReference type="Proteomes" id="UP000249645">
    <property type="component" value="Unassembled WGS sequence"/>
</dbReference>
<reference evidence="2 3" key="1">
    <citation type="submission" date="2017-11" db="EMBL/GenBank/DDBJ databases">
        <title>Infants hospitalized years apart are colonized by the same room-sourced microbial strains.</title>
        <authorList>
            <person name="Brooks B."/>
            <person name="Olm M.R."/>
            <person name="Firek B.A."/>
            <person name="Baker R."/>
            <person name="Thomas B.C."/>
            <person name="Morowitz M.J."/>
            <person name="Banfield J.F."/>
        </authorList>
    </citation>
    <scope>NUCLEOTIDE SEQUENCE [LARGE SCALE GENOMIC DNA]</scope>
    <source>
        <strain evidence="2">S2_009_000_R2_76</strain>
    </source>
</reference>